<gene>
    <name evidence="2" type="ORF">SK128_022516</name>
</gene>
<proteinExistence type="predicted"/>
<name>A0AAN8ZX20_HALRR</name>
<reference evidence="2 3" key="1">
    <citation type="submission" date="2023-11" db="EMBL/GenBank/DDBJ databases">
        <title>Halocaridina rubra genome assembly.</title>
        <authorList>
            <person name="Smith C."/>
        </authorList>
    </citation>
    <scope>NUCLEOTIDE SEQUENCE [LARGE SCALE GENOMIC DNA]</scope>
    <source>
        <strain evidence="2">EP-1</strain>
        <tissue evidence="2">Whole</tissue>
    </source>
</reference>
<sequence>MLALQDQHTFGVFTDPAEMTGATTQGTKLTPHSYSTETIDEETLCEPLREWHTHGQLVGALLYGH</sequence>
<dbReference type="EMBL" id="JAXCGZ010013806">
    <property type="protein sequence ID" value="KAK7071931.1"/>
    <property type="molecule type" value="Genomic_DNA"/>
</dbReference>
<evidence type="ECO:0000313" key="2">
    <source>
        <dbReference type="EMBL" id="KAK7071931.1"/>
    </source>
</evidence>
<keyword evidence="3" id="KW-1185">Reference proteome</keyword>
<organism evidence="2 3">
    <name type="scientific">Halocaridina rubra</name>
    <name type="common">Hawaiian red shrimp</name>
    <dbReference type="NCBI Taxonomy" id="373956"/>
    <lineage>
        <taxon>Eukaryota</taxon>
        <taxon>Metazoa</taxon>
        <taxon>Ecdysozoa</taxon>
        <taxon>Arthropoda</taxon>
        <taxon>Crustacea</taxon>
        <taxon>Multicrustacea</taxon>
        <taxon>Malacostraca</taxon>
        <taxon>Eumalacostraca</taxon>
        <taxon>Eucarida</taxon>
        <taxon>Decapoda</taxon>
        <taxon>Pleocyemata</taxon>
        <taxon>Caridea</taxon>
        <taxon>Atyoidea</taxon>
        <taxon>Atyidae</taxon>
        <taxon>Halocaridina</taxon>
    </lineage>
</organism>
<feature type="compositionally biased region" description="Polar residues" evidence="1">
    <location>
        <begin position="21"/>
        <end position="35"/>
    </location>
</feature>
<accession>A0AAN8ZX20</accession>
<dbReference type="AlphaFoldDB" id="A0AAN8ZX20"/>
<dbReference type="Proteomes" id="UP001381693">
    <property type="component" value="Unassembled WGS sequence"/>
</dbReference>
<feature type="region of interest" description="Disordered" evidence="1">
    <location>
        <begin position="15"/>
        <end position="35"/>
    </location>
</feature>
<evidence type="ECO:0000256" key="1">
    <source>
        <dbReference type="SAM" id="MobiDB-lite"/>
    </source>
</evidence>
<protein>
    <submittedName>
        <fullName evidence="2">Uncharacterized protein</fullName>
    </submittedName>
</protein>
<comment type="caution">
    <text evidence="2">The sequence shown here is derived from an EMBL/GenBank/DDBJ whole genome shotgun (WGS) entry which is preliminary data.</text>
</comment>
<evidence type="ECO:0000313" key="3">
    <source>
        <dbReference type="Proteomes" id="UP001381693"/>
    </source>
</evidence>